<proteinExistence type="predicted"/>
<dbReference type="AlphaFoldDB" id="C2MDC8"/>
<protein>
    <submittedName>
        <fullName evidence="1">Uncharacterized protein</fullName>
    </submittedName>
</protein>
<comment type="caution">
    <text evidence="1">The sequence shown here is derived from an EMBL/GenBank/DDBJ whole genome shotgun (WGS) entry which is preliminary data.</text>
</comment>
<accession>C2MDC8</accession>
<dbReference type="EMBL" id="ACLR01000183">
    <property type="protein sequence ID" value="EEK16270.1"/>
    <property type="molecule type" value="Genomic_DNA"/>
</dbReference>
<sequence length="542" mass="61165">MPTPFFVLGIGGTGMRCIESLIHLCAMGMFDDTEIHLLALDTDKNNGNFSRLKEVKEAYCNAKGSKDADRVALSNTFFSANLKYYEFSPNYEQKSTFRAVFGYDDTHYHNREEADLADLVFSDNVQNFNLRHGYRAQTHLGSMMMYHSIIEAAQSPRDNDLKRFLGRLTTAAQNGQPRVFILGSVFGGTGASSIPIIPQAISRAAAIMSNGVANVLSNAYFGSTLLTAYFTFKAPTGSELSNQKVIATSDKFALNSQVAMMFYNDDKTVASTYQKFYMLGTSGLDWDPMQKQSDKISETITGGEQQKNDSHYIELLAACAALSFYRMDESQLRDNKAQNQTDYMYRAISDTGKLDFQDFVGKDRAKEFAQKFGMLIAFALFCNGEANFVDSVQSGNQKEIPGFTEMDVTQVTSLKNYFNLFFVKKLSDETLQEGWLRQLHRSAGSGDSFLFHADLFSPASFRDLMKYDWNDKLYRNEGVGKDNKYSKGGKLLLNKSKFDPFKKTLISIRDDAQKQEWTQISNKGEQLYKLIFDTLAKLYKFN</sequence>
<reference evidence="1 2" key="1">
    <citation type="submission" date="2009-04" db="EMBL/GenBank/DDBJ databases">
        <authorList>
            <person name="Sebastian Y."/>
            <person name="Madupu R."/>
            <person name="Durkin A.S."/>
            <person name="Torralba M."/>
            <person name="Methe B."/>
            <person name="Sutton G.G."/>
            <person name="Strausberg R.L."/>
            <person name="Nelson K.E."/>
        </authorList>
    </citation>
    <scope>NUCLEOTIDE SEQUENCE [LARGE SCALE GENOMIC DNA]</scope>
    <source>
        <strain evidence="1 2">60-3</strain>
    </source>
</reference>
<evidence type="ECO:0000313" key="1">
    <source>
        <dbReference type="EMBL" id="EEK16270.1"/>
    </source>
</evidence>
<organism evidence="1 2">
    <name type="scientific">Porphyromonas uenonis 60-3</name>
    <dbReference type="NCBI Taxonomy" id="596327"/>
    <lineage>
        <taxon>Bacteria</taxon>
        <taxon>Pseudomonadati</taxon>
        <taxon>Bacteroidota</taxon>
        <taxon>Bacteroidia</taxon>
        <taxon>Bacteroidales</taxon>
        <taxon>Porphyromonadaceae</taxon>
        <taxon>Porphyromonas</taxon>
    </lineage>
</organism>
<dbReference type="eggNOG" id="COG0206">
    <property type="taxonomic scope" value="Bacteria"/>
</dbReference>
<name>C2MDC8_9PORP</name>
<evidence type="ECO:0000313" key="2">
    <source>
        <dbReference type="Proteomes" id="UP000003303"/>
    </source>
</evidence>
<dbReference type="STRING" id="596327.PORUE0001_1423"/>
<gene>
    <name evidence="1" type="ORF">PORUE0001_1423</name>
</gene>
<dbReference type="Proteomes" id="UP000003303">
    <property type="component" value="Unassembled WGS sequence"/>
</dbReference>
<dbReference type="OrthoDB" id="844533at2"/>
<dbReference type="RefSeq" id="WP_007365877.1">
    <property type="nucleotide sequence ID" value="NZ_ACLR01000183.1"/>
</dbReference>
<keyword evidence="2" id="KW-1185">Reference proteome</keyword>